<accession>A0ABX0VEZ5</accession>
<evidence type="ECO:0000256" key="3">
    <source>
        <dbReference type="RuleBase" id="RU362073"/>
    </source>
</evidence>
<dbReference type="EMBL" id="JAATJS010000008">
    <property type="protein sequence ID" value="NIX78414.1"/>
    <property type="molecule type" value="Genomic_DNA"/>
</dbReference>
<feature type="domain" description="Flagellin C-terminal" evidence="5">
    <location>
        <begin position="268"/>
        <end position="349"/>
    </location>
</feature>
<comment type="subcellular location">
    <subcellularLocation>
        <location evidence="3">Secreted</location>
    </subcellularLocation>
    <subcellularLocation>
        <location evidence="3">Bacterial flagellum</location>
    </subcellularLocation>
</comment>
<dbReference type="InterPro" id="IPR001029">
    <property type="entry name" value="Flagellin_N"/>
</dbReference>
<comment type="caution">
    <text evidence="6">The sequence shown here is derived from an EMBL/GenBank/DDBJ whole genome shotgun (WGS) entry which is preliminary data.</text>
</comment>
<keyword evidence="6" id="KW-0966">Cell projection</keyword>
<evidence type="ECO:0000256" key="1">
    <source>
        <dbReference type="ARBA" id="ARBA00005709"/>
    </source>
</evidence>
<dbReference type="RefSeq" id="WP_167674406.1">
    <property type="nucleotide sequence ID" value="NZ_JAATJS010000008.1"/>
</dbReference>
<feature type="domain" description="Flagellin N-terminal" evidence="4">
    <location>
        <begin position="6"/>
        <end position="140"/>
    </location>
</feature>
<evidence type="ECO:0000313" key="7">
    <source>
        <dbReference type="Proteomes" id="UP000707352"/>
    </source>
</evidence>
<dbReference type="PANTHER" id="PTHR42792">
    <property type="entry name" value="FLAGELLIN"/>
    <property type="match status" value="1"/>
</dbReference>
<evidence type="ECO:0000259" key="5">
    <source>
        <dbReference type="Pfam" id="PF00700"/>
    </source>
</evidence>
<gene>
    <name evidence="6" type="ORF">HB375_17610</name>
</gene>
<dbReference type="Pfam" id="PF00669">
    <property type="entry name" value="Flagellin_N"/>
    <property type="match status" value="1"/>
</dbReference>
<keyword evidence="6" id="KW-0282">Flagellum</keyword>
<reference evidence="6 7" key="1">
    <citation type="submission" date="2020-03" db="EMBL/GenBank/DDBJ databases">
        <title>The genome sequence of Microvirga sp. c23x22.</title>
        <authorList>
            <person name="Zhang X."/>
        </authorList>
    </citation>
    <scope>NUCLEOTIDE SEQUENCE [LARGE SCALE GENOMIC DNA]</scope>
    <source>
        <strain evidence="7">c23x22</strain>
    </source>
</reference>
<dbReference type="InterPro" id="IPR046358">
    <property type="entry name" value="Flagellin_C"/>
</dbReference>
<organism evidence="6 7">
    <name type="scientific">Microvirga terricola</name>
    <dbReference type="NCBI Taxonomy" id="2719797"/>
    <lineage>
        <taxon>Bacteria</taxon>
        <taxon>Pseudomonadati</taxon>
        <taxon>Pseudomonadota</taxon>
        <taxon>Alphaproteobacteria</taxon>
        <taxon>Hyphomicrobiales</taxon>
        <taxon>Methylobacteriaceae</taxon>
        <taxon>Microvirga</taxon>
    </lineage>
</organism>
<dbReference type="Pfam" id="PF00700">
    <property type="entry name" value="Flagellin_C"/>
    <property type="match status" value="1"/>
</dbReference>
<keyword evidence="2 3" id="KW-0975">Bacterial flagellum</keyword>
<proteinExistence type="inferred from homology"/>
<dbReference type="NCBIfam" id="NF004669">
    <property type="entry name" value="PRK06008.1"/>
    <property type="match status" value="1"/>
</dbReference>
<sequence length="349" mass="37398">MKTSFISTLNLWNSPRSAVNKLQADLAKANQEIVTGRHADVGLALGSRTGQAITLRQERAELDALIDSNGTVSLRLGGTKSALDNIRTSAESFLNSLLSVPPLERGAKTVQDGAKIQLTALVSELNKSTGGQYIFAGTNTKQKPVTEYTDVPPSATKAAVDAAFMAAFGVSQTDPAAFNITAAQMDTFLNGAFATLFDPVNWQGTWSSASNQNIESRISATEKIETSTNANQDAMRNLAMAYTMAADLGLSGLRTEAQQVIVDKMISTLGYANNGVVDIQAQLGTAEKRVTEANERMGLQKNILDQGVGRLEEVDPGEAKTRVDALTTQIQMSYSLTSQLRQISLINYL</sequence>
<evidence type="ECO:0000259" key="4">
    <source>
        <dbReference type="Pfam" id="PF00669"/>
    </source>
</evidence>
<dbReference type="PANTHER" id="PTHR42792:SF1">
    <property type="entry name" value="FLAGELLAR HOOK-ASSOCIATED PROTEIN 3"/>
    <property type="match status" value="1"/>
</dbReference>
<dbReference type="InterPro" id="IPR001492">
    <property type="entry name" value="Flagellin"/>
</dbReference>
<protein>
    <recommendedName>
        <fullName evidence="3">Flagellin</fullName>
    </recommendedName>
</protein>
<keyword evidence="7" id="KW-1185">Reference proteome</keyword>
<dbReference type="SUPFAM" id="SSF64518">
    <property type="entry name" value="Phase 1 flagellin"/>
    <property type="match status" value="1"/>
</dbReference>
<dbReference type="Proteomes" id="UP000707352">
    <property type="component" value="Unassembled WGS sequence"/>
</dbReference>
<evidence type="ECO:0000256" key="2">
    <source>
        <dbReference type="ARBA" id="ARBA00023143"/>
    </source>
</evidence>
<name>A0ABX0VEZ5_9HYPH</name>
<dbReference type="Gene3D" id="1.20.1330.10">
    <property type="entry name" value="f41 fragment of flagellin, N-terminal domain"/>
    <property type="match status" value="1"/>
</dbReference>
<keyword evidence="6" id="KW-0969">Cilium</keyword>
<comment type="similarity">
    <text evidence="1 3">Belongs to the bacterial flagellin family.</text>
</comment>
<comment type="function">
    <text evidence="3">Flagellin is the subunit protein which polymerizes to form the filaments of bacterial flagella.</text>
</comment>
<keyword evidence="3" id="KW-0964">Secreted</keyword>
<evidence type="ECO:0000313" key="6">
    <source>
        <dbReference type="EMBL" id="NIX78414.1"/>
    </source>
</evidence>